<dbReference type="HOGENOM" id="CLU_1333035_0_0_1"/>
<dbReference type="CTD" id="9807453"/>
<evidence type="ECO:0000313" key="1">
    <source>
        <dbReference type="EMBL" id="OZF82201.1"/>
    </source>
</evidence>
<feature type="non-terminal residue" evidence="1">
    <location>
        <position position="1"/>
    </location>
</feature>
<dbReference type="InterPro" id="IPR036259">
    <property type="entry name" value="MFS_trans_sf"/>
</dbReference>
<name>A0A260Z936_CAERE</name>
<dbReference type="OrthoDB" id="10266987at2759"/>
<organism evidence="1 2">
    <name type="scientific">Caenorhabditis remanei</name>
    <name type="common">Caenorhabditis vulgaris</name>
    <dbReference type="NCBI Taxonomy" id="31234"/>
    <lineage>
        <taxon>Eukaryota</taxon>
        <taxon>Metazoa</taxon>
        <taxon>Ecdysozoa</taxon>
        <taxon>Nematoda</taxon>
        <taxon>Chromadorea</taxon>
        <taxon>Rhabditida</taxon>
        <taxon>Rhabditina</taxon>
        <taxon>Rhabditomorpha</taxon>
        <taxon>Rhabditoidea</taxon>
        <taxon>Rhabditidae</taxon>
        <taxon>Peloderinae</taxon>
        <taxon>Caenorhabditis</taxon>
    </lineage>
</organism>
<dbReference type="SUPFAM" id="SSF103473">
    <property type="entry name" value="MFS general substrate transporter"/>
    <property type="match status" value="1"/>
</dbReference>
<evidence type="ECO:0000313" key="2">
    <source>
        <dbReference type="Proteomes" id="UP000216624"/>
    </source>
</evidence>
<dbReference type="eggNOG" id="ENOG502TKK5">
    <property type="taxonomic scope" value="Eukaryota"/>
</dbReference>
<accession>A0A260Z936</accession>
<dbReference type="OMA" id="ACNIRRE"/>
<dbReference type="KEGG" id="crq:GCK72_009960"/>
<dbReference type="EMBL" id="NMWX01000196">
    <property type="protein sequence ID" value="OZF82201.1"/>
    <property type="molecule type" value="Genomic_DNA"/>
</dbReference>
<sequence>MPAILSRLSSASEEKEATKKEDSETDGSSEEIPHVTRRESRRQTVIIPVNTNNARRESSLPIDDSILEILHEEYKSVSAVLCISHIYIFLAGTIFFFLLSLFQIGIQCLFFSRFLLKNPFTRKILFLLSMTFMTVGIISMGFLKTTAQVDSSIGYQILVYFFYICAFIGFVFTNMYNVSMVFVFGRDVKWLLHNEHEDENEEEISR</sequence>
<keyword evidence="2" id="KW-1185">Reference proteome</keyword>
<gene>
    <name evidence="1" type="ORF">FL82_10080</name>
</gene>
<protein>
    <submittedName>
        <fullName evidence="1">Uncharacterized protein</fullName>
    </submittedName>
</protein>
<comment type="caution">
    <text evidence="1">The sequence shown here is derived from an EMBL/GenBank/DDBJ whole genome shotgun (WGS) entry which is preliminary data.</text>
</comment>
<dbReference type="Proteomes" id="UP000216624">
    <property type="component" value="Unassembled WGS sequence"/>
</dbReference>
<reference evidence="1" key="1">
    <citation type="submission" date="2017-08" db="EMBL/GenBank/DDBJ databases">
        <authorList>
            <person name="de Groot N.N."/>
        </authorList>
    </citation>
    <scope>NUCLEOTIDE SEQUENCE [LARGE SCALE GENOMIC DNA]</scope>
    <source>
        <strain evidence="1">PX439</strain>
    </source>
</reference>
<proteinExistence type="predicted"/>